<sequence>MNVPVPVGLANGDYQLRAEALALHTVMSAAGVQFSMTCYRTNVSGGGGGGSTVSIPGAYAAADPGILANIHLPLSPYTAPGPDV</sequence>
<evidence type="ECO:0000256" key="8">
    <source>
        <dbReference type="ARBA" id="ARBA00023008"/>
    </source>
</evidence>
<keyword evidence="7" id="KW-0560">Oxidoreductase</keyword>
<evidence type="ECO:0000256" key="11">
    <source>
        <dbReference type="ARBA" id="ARBA00023277"/>
    </source>
</evidence>
<dbReference type="GO" id="GO:0046872">
    <property type="term" value="F:metal ion binding"/>
    <property type="evidence" value="ECO:0007669"/>
    <property type="project" value="UniProtKB-KW"/>
</dbReference>
<evidence type="ECO:0000256" key="6">
    <source>
        <dbReference type="ARBA" id="ARBA00023001"/>
    </source>
</evidence>
<evidence type="ECO:0000313" key="17">
    <source>
        <dbReference type="EMBL" id="KAK2073350.1"/>
    </source>
</evidence>
<protein>
    <recommendedName>
        <fullName evidence="15">lytic cellulose monooxygenase (C4-dehydrogenating)</fullName>
        <ecNumber evidence="15">1.14.99.56</ecNumber>
    </recommendedName>
</protein>
<comment type="catalytic activity">
    <reaction evidence="14">
        <text>[(1-&gt;4)-beta-D-glucosyl]n+m + reduced acceptor + O2 = 4-dehydro-beta-D-glucosyl-[(1-&gt;4)-beta-D-glucosyl]n-1 + [(1-&gt;4)-beta-D-glucosyl]m + acceptor + H2O.</text>
        <dbReference type="EC" id="1.14.99.56"/>
    </reaction>
</comment>
<evidence type="ECO:0000256" key="3">
    <source>
        <dbReference type="ARBA" id="ARBA00022525"/>
    </source>
</evidence>
<evidence type="ECO:0000256" key="5">
    <source>
        <dbReference type="ARBA" id="ARBA00022729"/>
    </source>
</evidence>
<gene>
    <name evidence="17" type="ORF">P8C59_007639</name>
</gene>
<keyword evidence="6" id="KW-0136">Cellulose degradation</keyword>
<dbReference type="InterPro" id="IPR005103">
    <property type="entry name" value="AA9_LPMO"/>
</dbReference>
<keyword evidence="4" id="KW-0479">Metal-binding</keyword>
<proteinExistence type="inferred from homology"/>
<name>A0AAD9MFS1_9PEZI</name>
<dbReference type="EC" id="1.14.99.56" evidence="15"/>
<comment type="cofactor">
    <cofactor evidence="1">
        <name>Cu(2+)</name>
        <dbReference type="ChEBI" id="CHEBI:29036"/>
    </cofactor>
</comment>
<comment type="subcellular location">
    <subcellularLocation>
        <location evidence="2">Secreted</location>
    </subcellularLocation>
</comment>
<reference evidence="17" key="1">
    <citation type="journal article" date="2023" name="Mol. Plant Microbe Interact.">
        <title>Elucidating the Obligate Nature and Biological Capacity of an Invasive Fungal Corn Pathogen.</title>
        <authorList>
            <person name="MacCready J.S."/>
            <person name="Roggenkamp E.M."/>
            <person name="Gdanetz K."/>
            <person name="Chilvers M.I."/>
        </authorList>
    </citation>
    <scope>NUCLEOTIDE SEQUENCE</scope>
    <source>
        <strain evidence="17">PM02</strain>
    </source>
</reference>
<keyword evidence="18" id="KW-1185">Reference proteome</keyword>
<evidence type="ECO:0000256" key="12">
    <source>
        <dbReference type="ARBA" id="ARBA00023326"/>
    </source>
</evidence>
<organism evidence="17 18">
    <name type="scientific">Phyllachora maydis</name>
    <dbReference type="NCBI Taxonomy" id="1825666"/>
    <lineage>
        <taxon>Eukaryota</taxon>
        <taxon>Fungi</taxon>
        <taxon>Dikarya</taxon>
        <taxon>Ascomycota</taxon>
        <taxon>Pezizomycotina</taxon>
        <taxon>Sordariomycetes</taxon>
        <taxon>Sordariomycetidae</taxon>
        <taxon>Phyllachorales</taxon>
        <taxon>Phyllachoraceae</taxon>
        <taxon>Phyllachora</taxon>
    </lineage>
</organism>
<evidence type="ECO:0000256" key="2">
    <source>
        <dbReference type="ARBA" id="ARBA00004613"/>
    </source>
</evidence>
<keyword evidence="12" id="KW-0624">Polysaccharide degradation</keyword>
<evidence type="ECO:0000256" key="14">
    <source>
        <dbReference type="ARBA" id="ARBA00045077"/>
    </source>
</evidence>
<keyword evidence="8" id="KW-0186">Copper</keyword>
<keyword evidence="5" id="KW-0732">Signal</keyword>
<evidence type="ECO:0000256" key="9">
    <source>
        <dbReference type="ARBA" id="ARBA00023033"/>
    </source>
</evidence>
<keyword evidence="11" id="KW-0119">Carbohydrate metabolism</keyword>
<evidence type="ECO:0000256" key="1">
    <source>
        <dbReference type="ARBA" id="ARBA00001973"/>
    </source>
</evidence>
<comment type="caution">
    <text evidence="17">The sequence shown here is derived from an EMBL/GenBank/DDBJ whole genome shotgun (WGS) entry which is preliminary data.</text>
</comment>
<dbReference type="EMBL" id="JAQQPM010000007">
    <property type="protein sequence ID" value="KAK2073350.1"/>
    <property type="molecule type" value="Genomic_DNA"/>
</dbReference>
<accession>A0AAD9MFS1</accession>
<dbReference type="PANTHER" id="PTHR33353">
    <property type="entry name" value="PUTATIVE (AFU_ORTHOLOGUE AFUA_1G12560)-RELATED"/>
    <property type="match status" value="1"/>
</dbReference>
<comment type="similarity">
    <text evidence="13">Belongs to the polysaccharide monooxygenase AA9 family.</text>
</comment>
<evidence type="ECO:0000256" key="10">
    <source>
        <dbReference type="ARBA" id="ARBA00023157"/>
    </source>
</evidence>
<dbReference type="GO" id="GO:0005576">
    <property type="term" value="C:extracellular region"/>
    <property type="evidence" value="ECO:0007669"/>
    <property type="project" value="UniProtKB-SubCell"/>
</dbReference>
<evidence type="ECO:0000256" key="4">
    <source>
        <dbReference type="ARBA" id="ARBA00022723"/>
    </source>
</evidence>
<feature type="domain" description="Auxiliary Activity family 9 catalytic" evidence="16">
    <location>
        <begin position="2"/>
        <end position="71"/>
    </location>
</feature>
<dbReference type="GO" id="GO:0004497">
    <property type="term" value="F:monooxygenase activity"/>
    <property type="evidence" value="ECO:0007669"/>
    <property type="project" value="UniProtKB-KW"/>
</dbReference>
<evidence type="ECO:0000256" key="15">
    <source>
        <dbReference type="ARBA" id="ARBA00047174"/>
    </source>
</evidence>
<keyword evidence="9" id="KW-0503">Monooxygenase</keyword>
<dbReference type="AlphaFoldDB" id="A0AAD9MFS1"/>
<evidence type="ECO:0000313" key="18">
    <source>
        <dbReference type="Proteomes" id="UP001217918"/>
    </source>
</evidence>
<evidence type="ECO:0000256" key="13">
    <source>
        <dbReference type="ARBA" id="ARBA00044502"/>
    </source>
</evidence>
<keyword evidence="10" id="KW-1015">Disulfide bond</keyword>
<evidence type="ECO:0000256" key="7">
    <source>
        <dbReference type="ARBA" id="ARBA00023002"/>
    </source>
</evidence>
<dbReference type="Gene3D" id="2.70.50.70">
    <property type="match status" value="1"/>
</dbReference>
<keyword evidence="3" id="KW-0964">Secreted</keyword>
<dbReference type="Pfam" id="PF03443">
    <property type="entry name" value="AA9"/>
    <property type="match status" value="1"/>
</dbReference>
<dbReference type="GO" id="GO:0030245">
    <property type="term" value="P:cellulose catabolic process"/>
    <property type="evidence" value="ECO:0007669"/>
    <property type="project" value="UniProtKB-KW"/>
</dbReference>
<dbReference type="Proteomes" id="UP001217918">
    <property type="component" value="Unassembled WGS sequence"/>
</dbReference>
<evidence type="ECO:0000259" key="16">
    <source>
        <dbReference type="Pfam" id="PF03443"/>
    </source>
</evidence>
<dbReference type="InterPro" id="IPR049892">
    <property type="entry name" value="AA9"/>
</dbReference>
<dbReference type="PANTHER" id="PTHR33353:SF9">
    <property type="entry name" value="ENDOGLUCANASE II"/>
    <property type="match status" value="1"/>
</dbReference>